<evidence type="ECO:0000256" key="1">
    <source>
        <dbReference type="ARBA" id="ARBA00001964"/>
    </source>
</evidence>
<dbReference type="PANTHER" id="PTHR23152">
    <property type="entry name" value="2-OXOGLUTARATE DEHYDROGENASE"/>
    <property type="match status" value="1"/>
</dbReference>
<dbReference type="InterPro" id="IPR032106">
    <property type="entry name" value="2-oxogl_dehyd_N"/>
</dbReference>
<dbReference type="InterPro" id="IPR001017">
    <property type="entry name" value="DH_E1"/>
</dbReference>
<dbReference type="PIRSF" id="PIRSF000157">
    <property type="entry name" value="Oxoglu_dh_E1"/>
    <property type="match status" value="1"/>
</dbReference>
<dbReference type="CDD" id="cd02016">
    <property type="entry name" value="TPP_E1_OGDC_like"/>
    <property type="match status" value="1"/>
</dbReference>
<sequence length="913" mass="105235">MDQFSFLNAIHTEYIEEKYKRYLKYPDSIEPSWRSFFQGFDFANKSYDNKSLKKIDINNIISNDIAKEFKVINLINGYRQRGHLFTKTNPVRQRRTYTPTLNYENFGLTSSDLSESFNAAEIIGLGRCTLKEIIEHLESMYCDSIGVEYMYIRNPEEVKWIQNWLNNNFNHPILSIEEKKRILKKLSHAVAFENFLHTKFVGQKRFSLEGGESLIPAIDEIINHSSEQGVKEIVIGMAHRGRLNVLANIFNKSYSQIFTEFEGKDYIDTIFSGDVKYHLGSSNKYNTKKGKTVKISLAPNPSHLETVDAIVEGIARAKTDHDYNENYGDVLPILIHGDAAIAAQGIVYEVLQMMSLDGYKTGGTIHIIVNNQVGFTTNYLDARSSTYCTDVAKTVLSPVLHVNADDPEAVIHVVRFASDYRNKFHKDVFIDLLGYRKYGHNEGDEPRFTQPQLYKIISKHPNPREIYRAKLEKEDVITTQMIAESDEEYRKLLDKNLEASKDMPQATVELFMQQEWKTFDKVGVNELLKPIDTKFPLNTLKEIAYKITEVPQGKNLFNKIKRLLKQRREMVEVSNAIDWGMGELLAYGSLLTEGHAVRLSGEDVERGTFSHRHAVIKTEDTEEEIILLNNLDTPKKFYAYNSPLSEYGVLGFEYGYAMTTPYSLTIWEAQFGDFVNGAQIVIDQYISAAEDKWKMQNGLVMLLPHGFEGQGAEHSSARIERFLPLCANGNMYVINATTPANFFHAIRRQMKTNFRKPLIVFSPKSLLRHRKVFSTLEDLANGSFQELIDDNTANVKKVSRLVFCSGKLYYELSNKKEELNEERIAIVRLEQLYPLHWDKIYQILDKYENKKEFIWAQEEPENMGAWWYILKEFRKFDIDVISPSPSGSPSPGSHDRYDKIQHALIHTVFENLK</sequence>
<dbReference type="Pfam" id="PF16870">
    <property type="entry name" value="OxoGdeHyase_C"/>
    <property type="match status" value="1"/>
</dbReference>
<evidence type="ECO:0000313" key="9">
    <source>
        <dbReference type="Proteomes" id="UP000238042"/>
    </source>
</evidence>
<dbReference type="EMBL" id="PSZM01000034">
    <property type="protein sequence ID" value="PQL93478.1"/>
    <property type="molecule type" value="Genomic_DNA"/>
</dbReference>
<dbReference type="Gene3D" id="3.40.50.11610">
    <property type="entry name" value="Multifunctional 2-oxoglutarate metabolism enzyme, C-terminal domain"/>
    <property type="match status" value="1"/>
</dbReference>
<dbReference type="InterPro" id="IPR029061">
    <property type="entry name" value="THDP-binding"/>
</dbReference>
<comment type="function">
    <text evidence="2">E1 component of the 2-oxoglutarate dehydrogenase (OGDH) complex which catalyzes the decarboxylation of 2-oxoglutarate, the first step in the conversion of 2-oxoglutarate to succinyl-CoA and CO(2).</text>
</comment>
<dbReference type="GO" id="GO:0045252">
    <property type="term" value="C:oxoglutarate dehydrogenase complex"/>
    <property type="evidence" value="ECO:0007669"/>
    <property type="project" value="TreeGrafter"/>
</dbReference>
<dbReference type="Gene3D" id="1.10.287.1150">
    <property type="entry name" value="TPP helical domain"/>
    <property type="match status" value="1"/>
</dbReference>
<keyword evidence="6" id="KW-0786">Thiamine pyrophosphate</keyword>
<evidence type="ECO:0000259" key="7">
    <source>
        <dbReference type="SMART" id="SM00861"/>
    </source>
</evidence>
<evidence type="ECO:0000313" key="8">
    <source>
        <dbReference type="EMBL" id="PQL93478.1"/>
    </source>
</evidence>
<dbReference type="Gene3D" id="3.40.50.970">
    <property type="match status" value="1"/>
</dbReference>
<accession>A0A2S8AEE0</accession>
<dbReference type="Pfam" id="PF00676">
    <property type="entry name" value="E1_dh"/>
    <property type="match status" value="1"/>
</dbReference>
<dbReference type="OrthoDB" id="9759785at2"/>
<dbReference type="Proteomes" id="UP000238042">
    <property type="component" value="Unassembled WGS sequence"/>
</dbReference>
<evidence type="ECO:0000256" key="3">
    <source>
        <dbReference type="ARBA" id="ARBA00006936"/>
    </source>
</evidence>
<dbReference type="GO" id="GO:0030976">
    <property type="term" value="F:thiamine pyrophosphate binding"/>
    <property type="evidence" value="ECO:0007669"/>
    <property type="project" value="InterPro"/>
</dbReference>
<dbReference type="InterPro" id="IPR011603">
    <property type="entry name" value="2oxoglutarate_DH_E1"/>
</dbReference>
<dbReference type="PANTHER" id="PTHR23152:SF4">
    <property type="entry name" value="2-OXOADIPATE DEHYDROGENASE COMPLEX COMPONENT E1"/>
    <property type="match status" value="1"/>
</dbReference>
<proteinExistence type="inferred from homology"/>
<dbReference type="AlphaFoldDB" id="A0A2S8AEE0"/>
<dbReference type="RefSeq" id="WP_105246488.1">
    <property type="nucleotide sequence ID" value="NZ_PSZM01000034.1"/>
</dbReference>
<organism evidence="8 9">
    <name type="scientific">Apibacter adventoris</name>
    <dbReference type="NCBI Taxonomy" id="1679466"/>
    <lineage>
        <taxon>Bacteria</taxon>
        <taxon>Pseudomonadati</taxon>
        <taxon>Bacteroidota</taxon>
        <taxon>Flavobacteriia</taxon>
        <taxon>Flavobacteriales</taxon>
        <taxon>Weeksellaceae</taxon>
        <taxon>Apibacter</taxon>
    </lineage>
</organism>
<comment type="cofactor">
    <cofactor evidence="1">
        <name>thiamine diphosphate</name>
        <dbReference type="ChEBI" id="CHEBI:58937"/>
    </cofactor>
</comment>
<dbReference type="GO" id="GO:0004591">
    <property type="term" value="F:oxoglutarate dehydrogenase (succinyl-transferring) activity"/>
    <property type="evidence" value="ECO:0007669"/>
    <property type="project" value="UniProtKB-EC"/>
</dbReference>
<name>A0A2S8AEE0_9FLAO</name>
<comment type="similarity">
    <text evidence="3">Belongs to the alpha-ketoglutarate dehydrogenase family.</text>
</comment>
<gene>
    <name evidence="8" type="ORF">C4S77_04870</name>
</gene>
<evidence type="ECO:0000256" key="4">
    <source>
        <dbReference type="ARBA" id="ARBA00012280"/>
    </source>
</evidence>
<dbReference type="SUPFAM" id="SSF52518">
    <property type="entry name" value="Thiamin diphosphate-binding fold (THDP-binding)"/>
    <property type="match status" value="2"/>
</dbReference>
<keyword evidence="9" id="KW-1185">Reference proteome</keyword>
<dbReference type="NCBIfam" id="NF006914">
    <property type="entry name" value="PRK09404.1"/>
    <property type="match status" value="1"/>
</dbReference>
<evidence type="ECO:0000256" key="5">
    <source>
        <dbReference type="ARBA" id="ARBA00023002"/>
    </source>
</evidence>
<dbReference type="EC" id="1.2.4.2" evidence="4"/>
<protein>
    <recommendedName>
        <fullName evidence="4">oxoglutarate dehydrogenase (succinyl-transferring)</fullName>
        <ecNumber evidence="4">1.2.4.2</ecNumber>
    </recommendedName>
</protein>
<dbReference type="Pfam" id="PF02779">
    <property type="entry name" value="Transket_pyr"/>
    <property type="match status" value="1"/>
</dbReference>
<dbReference type="InterPro" id="IPR042179">
    <property type="entry name" value="KGD_C_sf"/>
</dbReference>
<dbReference type="Gene3D" id="3.40.50.12470">
    <property type="match status" value="1"/>
</dbReference>
<dbReference type="InterPro" id="IPR031717">
    <property type="entry name" value="ODO-1/KGD_C"/>
</dbReference>
<evidence type="ECO:0000256" key="2">
    <source>
        <dbReference type="ARBA" id="ARBA00003906"/>
    </source>
</evidence>
<dbReference type="NCBIfam" id="TIGR00239">
    <property type="entry name" value="2oxo_dh_E1"/>
    <property type="match status" value="1"/>
</dbReference>
<dbReference type="InterPro" id="IPR005475">
    <property type="entry name" value="Transketolase-like_Pyr-bd"/>
</dbReference>
<feature type="domain" description="Transketolase-like pyrimidine-binding" evidence="7">
    <location>
        <begin position="577"/>
        <end position="769"/>
    </location>
</feature>
<evidence type="ECO:0000256" key="6">
    <source>
        <dbReference type="ARBA" id="ARBA00023052"/>
    </source>
</evidence>
<dbReference type="GO" id="GO:0005829">
    <property type="term" value="C:cytosol"/>
    <property type="evidence" value="ECO:0007669"/>
    <property type="project" value="TreeGrafter"/>
</dbReference>
<dbReference type="Pfam" id="PF16078">
    <property type="entry name" value="2-oxogl_dehyd_N"/>
    <property type="match status" value="1"/>
</dbReference>
<dbReference type="NCBIfam" id="NF008907">
    <property type="entry name" value="PRK12270.1"/>
    <property type="match status" value="1"/>
</dbReference>
<reference evidence="8 9" key="1">
    <citation type="submission" date="2018-02" db="EMBL/GenBank/DDBJ databases">
        <title>Genome sequences of Apibacter spp., gut symbionts of Asian honey bees.</title>
        <authorList>
            <person name="Kwong W.K."/>
            <person name="Steele M.I."/>
            <person name="Moran N.A."/>
        </authorList>
    </citation>
    <scope>NUCLEOTIDE SEQUENCE [LARGE SCALE GENOMIC DNA]</scope>
    <source>
        <strain evidence="9">wkB301</strain>
    </source>
</reference>
<comment type="caution">
    <text evidence="8">The sequence shown here is derived from an EMBL/GenBank/DDBJ whole genome shotgun (WGS) entry which is preliminary data.</text>
</comment>
<keyword evidence="5" id="KW-0560">Oxidoreductase</keyword>
<dbReference type="GO" id="GO:0006099">
    <property type="term" value="P:tricarboxylic acid cycle"/>
    <property type="evidence" value="ECO:0007669"/>
    <property type="project" value="TreeGrafter"/>
</dbReference>
<dbReference type="SMART" id="SM00861">
    <property type="entry name" value="Transket_pyr"/>
    <property type="match status" value="1"/>
</dbReference>